<evidence type="ECO:0000313" key="3">
    <source>
        <dbReference type="EMBL" id="SDX44460.1"/>
    </source>
</evidence>
<dbReference type="Gene3D" id="3.90.1210.10">
    <property type="entry name" value="Antifreeze-like/N-acetylneuraminic acid synthase C-terminal domain"/>
    <property type="match status" value="1"/>
</dbReference>
<dbReference type="Pfam" id="PF08666">
    <property type="entry name" value="SAF"/>
    <property type="match status" value="1"/>
</dbReference>
<dbReference type="Proteomes" id="UP000198816">
    <property type="component" value="Unassembled WGS sequence"/>
</dbReference>
<dbReference type="CDD" id="cd11614">
    <property type="entry name" value="SAF_CpaB_FlgA_like"/>
    <property type="match status" value="1"/>
</dbReference>
<dbReference type="InterPro" id="IPR013974">
    <property type="entry name" value="SAF"/>
</dbReference>
<dbReference type="AlphaFoldDB" id="A0A1H3BR30"/>
<dbReference type="STRING" id="1058.SAMN05421783_12643"/>
<sequence length="268" mass="28088">MRFRGVLMLLVSLALAGAAAVWANRWMADQLAAAADDAELSRVVAAAAQIPFGTKIDATHLKMIELPPESVPEGAFTDVNETLGLIAVQPIYQGEILIAGRVVETLGGSALAAVVEPGMRAITVRVDDVVGVAGFLLPGNRVDVIATRRGRASEGSAAKTLIENLRVLAVDQSTATDKDAPVVVRAVTLEATPHQAEEIVQWTQEGKVQLVLRNPLEGADQVAVADLGNEGADTDPAATAMLATVPRTLTVDLIRGTDLSSLTFDKAQ</sequence>
<name>A0A1H3BR30_THIRO</name>
<dbReference type="EMBL" id="FNNZ01000026">
    <property type="protein sequence ID" value="SDX44460.1"/>
    <property type="molecule type" value="Genomic_DNA"/>
</dbReference>
<dbReference type="RefSeq" id="WP_245731973.1">
    <property type="nucleotide sequence ID" value="NZ_FNNZ01000026.1"/>
</dbReference>
<gene>
    <name evidence="3" type="ORF">SAMN05421783_12643</name>
</gene>
<evidence type="ECO:0000256" key="1">
    <source>
        <dbReference type="SAM" id="SignalP"/>
    </source>
</evidence>
<dbReference type="Pfam" id="PF16976">
    <property type="entry name" value="RcpC"/>
    <property type="match status" value="1"/>
</dbReference>
<keyword evidence="1" id="KW-0732">Signal</keyword>
<reference evidence="4" key="1">
    <citation type="submission" date="2016-10" db="EMBL/GenBank/DDBJ databases">
        <authorList>
            <person name="Varghese N."/>
            <person name="Submissions S."/>
        </authorList>
    </citation>
    <scope>NUCLEOTIDE SEQUENCE [LARGE SCALE GENOMIC DNA]</scope>
    <source>
        <strain evidence="4">DSM 217</strain>
    </source>
</reference>
<evidence type="ECO:0000259" key="2">
    <source>
        <dbReference type="SMART" id="SM00858"/>
    </source>
</evidence>
<dbReference type="InterPro" id="IPR031571">
    <property type="entry name" value="RcpC_dom"/>
</dbReference>
<proteinExistence type="predicted"/>
<accession>A0A1H3BR30</accession>
<dbReference type="SMART" id="SM00858">
    <property type="entry name" value="SAF"/>
    <property type="match status" value="1"/>
</dbReference>
<dbReference type="InterPro" id="IPR017592">
    <property type="entry name" value="Pilus_assmbl_Flp-typ_CpaB"/>
</dbReference>
<protein>
    <submittedName>
        <fullName evidence="3">Pilus assembly protein CpaB</fullName>
    </submittedName>
</protein>
<feature type="signal peptide" evidence="1">
    <location>
        <begin position="1"/>
        <end position="23"/>
    </location>
</feature>
<feature type="chain" id="PRO_5011479047" evidence="1">
    <location>
        <begin position="24"/>
        <end position="268"/>
    </location>
</feature>
<organism evidence="3 4">
    <name type="scientific">Thiocapsa roseopersicina</name>
    <dbReference type="NCBI Taxonomy" id="1058"/>
    <lineage>
        <taxon>Bacteria</taxon>
        <taxon>Pseudomonadati</taxon>
        <taxon>Pseudomonadota</taxon>
        <taxon>Gammaproteobacteria</taxon>
        <taxon>Chromatiales</taxon>
        <taxon>Chromatiaceae</taxon>
        <taxon>Thiocapsa</taxon>
    </lineage>
</organism>
<dbReference type="NCBIfam" id="TIGR03177">
    <property type="entry name" value="pilus_cpaB"/>
    <property type="match status" value="1"/>
</dbReference>
<evidence type="ECO:0000313" key="4">
    <source>
        <dbReference type="Proteomes" id="UP000198816"/>
    </source>
</evidence>
<keyword evidence="4" id="KW-1185">Reference proteome</keyword>
<feature type="domain" description="SAF" evidence="2">
    <location>
        <begin position="41"/>
        <end position="103"/>
    </location>
</feature>